<keyword evidence="1" id="KW-0863">Zinc-finger</keyword>
<sequence length="804" mass="85812">MAAPPLGIPREEGAPHNLKSYLLDFTKFREEHPDLSPDECANMFSGVVTGGHSAVPVRGESVSSDLRAVNRKTGSCPGGNQPPAPPLESQQMSYSNSTSSYPGAAPTTQQTFAFMSGRSPHQFQVSNSVTCRPAPLTTPQKTPQPTLEDIQSMFKRGDESLALSGFFSQEDSSEPFHLLRHSVSSTPMTCGGSADQDYSFTLAGSPGICAPRMQPQLSSSPSGCYAGGDESCLGNPGLLSFPMTRHSRSYSDASHMSRSSYLSSQGESTSPTDCFPYPQNSWAPMSRQASNASLTNGTMMLRLSSSTGNSTSGNGGGDYGAFCSRGDMDTMLNGVGPPAGDAGLSLSLDKATGQHMLKRPSSTSVEDLDRSLALTVEHEMQRDPSTASEGVKSRRPKRVKEEADPAAAVQGEVASAATATGHGALESGKQGRQAQRKGDSGSPANHRNPTTTDKTTRHESIERTETTGNLPAGGRVLAASKTGKSGPKDAAVPAAKPSYVRPSQPRVHCKYCNDCPDGFRGDHELRRHTEREHTRLRKMFVIKDISLDGQFLAKCKVCQSGKKYGIDYNAAAHLRRQHFDREAKEGAKKKKMTFNASTPDMATLRKWIEEVEVEVEDGEYPSEEQADDAHESVNNEPTSAEESEKEDDISRVSNPENTAVGNSTAPVAVAQDGALGISGIPMQQDPFAGAAWEQPANWCESGNVFDLSHNYAVQYSVTGGSIRLADALNPQNNAAEEQSGMSLPQQQLLFHLQPSAGGETASTIFGNLPGPAAAKDTAGMFDTCGNDLTTMIPDPDPIFEVEDL</sequence>
<feature type="compositionally biased region" description="Low complexity" evidence="2">
    <location>
        <begin position="89"/>
        <end position="101"/>
    </location>
</feature>
<dbReference type="PANTHER" id="PTHR42031">
    <property type="entry name" value="KEY LIME PATHOGENICITY PROTEIN"/>
    <property type="match status" value="1"/>
</dbReference>
<keyword evidence="5" id="KW-1185">Reference proteome</keyword>
<feature type="compositionally biased region" description="Basic and acidic residues" evidence="2">
    <location>
        <begin position="454"/>
        <end position="465"/>
    </location>
</feature>
<feature type="compositionally biased region" description="Polar residues" evidence="2">
    <location>
        <begin position="651"/>
        <end position="665"/>
    </location>
</feature>
<keyword evidence="1" id="KW-0479">Metal-binding</keyword>
<dbReference type="EMBL" id="LN891002">
    <property type="protein sequence ID" value="CUS12143.1"/>
    <property type="molecule type" value="Genomic_DNA"/>
</dbReference>
<feature type="compositionally biased region" description="Low complexity" evidence="2">
    <location>
        <begin position="406"/>
        <end position="419"/>
    </location>
</feature>
<evidence type="ECO:0000313" key="5">
    <source>
        <dbReference type="Proteomes" id="UP001412239"/>
    </source>
</evidence>
<dbReference type="PROSITE" id="PS00028">
    <property type="entry name" value="ZINC_FINGER_C2H2_1"/>
    <property type="match status" value="1"/>
</dbReference>
<feature type="region of interest" description="Disordered" evidence="2">
    <location>
        <begin position="375"/>
        <end position="502"/>
    </location>
</feature>
<evidence type="ECO:0000256" key="1">
    <source>
        <dbReference type="PROSITE-ProRule" id="PRU00042"/>
    </source>
</evidence>
<proteinExistence type="predicted"/>
<dbReference type="InterPro" id="IPR013087">
    <property type="entry name" value="Znf_C2H2_type"/>
</dbReference>
<evidence type="ECO:0000259" key="3">
    <source>
        <dbReference type="PROSITE" id="PS50157"/>
    </source>
</evidence>
<dbReference type="PANTHER" id="PTHR42031:SF1">
    <property type="entry name" value="KEY LIME PATHOGENICITY PROTEIN"/>
    <property type="match status" value="1"/>
</dbReference>
<gene>
    <name evidence="4" type="ORF">GSTUAT00003761001</name>
</gene>
<dbReference type="InterPro" id="IPR057218">
    <property type="entry name" value="DUF7896"/>
</dbReference>
<feature type="compositionally biased region" description="Acidic residues" evidence="2">
    <location>
        <begin position="615"/>
        <end position="626"/>
    </location>
</feature>
<organism evidence="4 5">
    <name type="scientific">Tuber aestivum</name>
    <name type="common">summer truffle</name>
    <dbReference type="NCBI Taxonomy" id="59557"/>
    <lineage>
        <taxon>Eukaryota</taxon>
        <taxon>Fungi</taxon>
        <taxon>Dikarya</taxon>
        <taxon>Ascomycota</taxon>
        <taxon>Pezizomycotina</taxon>
        <taxon>Pezizomycetes</taxon>
        <taxon>Pezizales</taxon>
        <taxon>Tuberaceae</taxon>
        <taxon>Tuber</taxon>
    </lineage>
</organism>
<keyword evidence="1" id="KW-0862">Zinc</keyword>
<evidence type="ECO:0000256" key="2">
    <source>
        <dbReference type="SAM" id="MobiDB-lite"/>
    </source>
</evidence>
<name>A0A292Q076_9PEZI</name>
<dbReference type="AlphaFoldDB" id="A0A292Q076"/>
<feature type="domain" description="C2H2-type" evidence="3">
    <location>
        <begin position="510"/>
        <end position="538"/>
    </location>
</feature>
<feature type="region of interest" description="Disordered" evidence="2">
    <location>
        <begin position="69"/>
        <end position="103"/>
    </location>
</feature>
<feature type="compositionally biased region" description="Polar residues" evidence="2">
    <location>
        <begin position="442"/>
        <end position="453"/>
    </location>
</feature>
<evidence type="ECO:0000313" key="4">
    <source>
        <dbReference type="EMBL" id="CUS12143.1"/>
    </source>
</evidence>
<feature type="region of interest" description="Disordered" evidence="2">
    <location>
        <begin position="615"/>
        <end position="665"/>
    </location>
</feature>
<dbReference type="Proteomes" id="UP001412239">
    <property type="component" value="Unassembled WGS sequence"/>
</dbReference>
<protein>
    <recommendedName>
        <fullName evidence="3">C2H2-type domain-containing protein</fullName>
    </recommendedName>
</protein>
<dbReference type="PROSITE" id="PS50157">
    <property type="entry name" value="ZINC_FINGER_C2H2_2"/>
    <property type="match status" value="1"/>
</dbReference>
<dbReference type="Pfam" id="PF25438">
    <property type="entry name" value="DUF7896"/>
    <property type="match status" value="1"/>
</dbReference>
<accession>A0A292Q076</accession>
<reference evidence="4" key="1">
    <citation type="submission" date="2015-10" db="EMBL/GenBank/DDBJ databases">
        <authorList>
            <person name="Regsiter A."/>
            <person name="william w."/>
        </authorList>
    </citation>
    <scope>NUCLEOTIDE SEQUENCE</scope>
    <source>
        <strain evidence="4">Montdore</strain>
    </source>
</reference>
<dbReference type="GO" id="GO:0008270">
    <property type="term" value="F:zinc ion binding"/>
    <property type="evidence" value="ECO:0007669"/>
    <property type="project" value="UniProtKB-KW"/>
</dbReference>
<feature type="non-terminal residue" evidence="4">
    <location>
        <position position="1"/>
    </location>
</feature>